<dbReference type="SMART" id="SM00184">
    <property type="entry name" value="RING"/>
    <property type="match status" value="4"/>
</dbReference>
<keyword evidence="7" id="KW-0479">Metal-binding</keyword>
<evidence type="ECO:0000256" key="5">
    <source>
        <dbReference type="ARBA" id="ARBA00012251"/>
    </source>
</evidence>
<dbReference type="Pfam" id="PF26200">
    <property type="entry name" value="Rcat_RNF216"/>
    <property type="match status" value="2"/>
</dbReference>
<dbReference type="SUPFAM" id="SSF57850">
    <property type="entry name" value="RING/U-box"/>
    <property type="match status" value="7"/>
</dbReference>
<comment type="function">
    <text evidence="3">Might act as an E3 ubiquitin-protein ligase, or as part of E3 complex, which accepts ubiquitin from specific E2 ubiquitin-conjugating enzymes and then transfers it to substrates.</text>
</comment>
<feature type="domain" description="RWD" evidence="14">
    <location>
        <begin position="58"/>
        <end position="197"/>
    </location>
</feature>
<feature type="domain" description="RING-type" evidence="15">
    <location>
        <begin position="247"/>
        <end position="471"/>
    </location>
</feature>
<evidence type="ECO:0000256" key="9">
    <source>
        <dbReference type="ARBA" id="ARBA00022771"/>
    </source>
</evidence>
<dbReference type="InterPro" id="IPR017907">
    <property type="entry name" value="Znf_RING_CS"/>
</dbReference>
<dbReference type="Proteomes" id="UP001341281">
    <property type="component" value="Chromosome 05"/>
</dbReference>
<dbReference type="InterPro" id="IPR001841">
    <property type="entry name" value="Znf_RING"/>
</dbReference>
<keyword evidence="17" id="KW-1185">Reference proteome</keyword>
<dbReference type="CDD" id="cd20341">
    <property type="entry name" value="BRcat_RBR_RNF14"/>
    <property type="match status" value="2"/>
</dbReference>
<evidence type="ECO:0000256" key="4">
    <source>
        <dbReference type="ARBA" id="ARBA00005884"/>
    </source>
</evidence>
<dbReference type="SUPFAM" id="SSF54495">
    <property type="entry name" value="UBC-like"/>
    <property type="match status" value="2"/>
</dbReference>
<keyword evidence="8" id="KW-0677">Repeat</keyword>
<dbReference type="GO" id="GO:0016567">
    <property type="term" value="P:protein ubiquitination"/>
    <property type="evidence" value="ECO:0007669"/>
    <property type="project" value="InterPro"/>
</dbReference>
<keyword evidence="6" id="KW-0808">Transferase</keyword>
<evidence type="ECO:0000259" key="13">
    <source>
        <dbReference type="PROSITE" id="PS50089"/>
    </source>
</evidence>
<comment type="cofactor">
    <cofactor evidence="2">
        <name>Zn(2+)</name>
        <dbReference type="ChEBI" id="CHEBI:29105"/>
    </cofactor>
</comment>
<dbReference type="EMBL" id="CP144749">
    <property type="protein sequence ID" value="WVZ74114.1"/>
    <property type="molecule type" value="Genomic_DNA"/>
</dbReference>
<comment type="similarity">
    <text evidence="4">Belongs to the RBR family. Ariadne subfamily.</text>
</comment>
<feature type="domain" description="RING-type" evidence="13">
    <location>
        <begin position="251"/>
        <end position="296"/>
    </location>
</feature>
<comment type="catalytic activity">
    <reaction evidence="1">
        <text>[E2 ubiquitin-conjugating enzyme]-S-ubiquitinyl-L-cysteine + [acceptor protein]-L-lysine = [E2 ubiquitin-conjugating enzyme]-L-cysteine + [acceptor protein]-N(6)-ubiquitinyl-L-lysine.</text>
        <dbReference type="EC" id="2.3.2.31"/>
    </reaction>
</comment>
<evidence type="ECO:0000256" key="2">
    <source>
        <dbReference type="ARBA" id="ARBA00001947"/>
    </source>
</evidence>
<evidence type="ECO:0000256" key="3">
    <source>
        <dbReference type="ARBA" id="ARBA00003976"/>
    </source>
</evidence>
<feature type="domain" description="RING-type" evidence="15">
    <location>
        <begin position="827"/>
        <end position="1051"/>
    </location>
</feature>
<dbReference type="InterPro" id="IPR031127">
    <property type="entry name" value="E3_UB_ligase_RBR"/>
</dbReference>
<keyword evidence="11" id="KW-0862">Zinc</keyword>
<name>A0AAQ3THH7_PASNO</name>
<dbReference type="Gene3D" id="1.20.120.1750">
    <property type="match status" value="2"/>
</dbReference>
<evidence type="ECO:0000313" key="16">
    <source>
        <dbReference type="EMBL" id="WVZ74114.1"/>
    </source>
</evidence>
<dbReference type="FunFam" id="1.20.120.1750:FF:000097">
    <property type="entry name" value="RBR-type E3 ubiquitin transferase"/>
    <property type="match status" value="1"/>
</dbReference>
<evidence type="ECO:0000256" key="6">
    <source>
        <dbReference type="ARBA" id="ARBA00022679"/>
    </source>
</evidence>
<dbReference type="InterPro" id="IPR044066">
    <property type="entry name" value="TRIAD_supradom"/>
</dbReference>
<sequence>MSSEASSSSSPPAAEAGDRFWAAQEEAAARLEAMAARAGWEDELSAEQLGTNNQLQEDEVLALQAIYGDDMVILENKAGLRSFQIFVRYPLANGTKVFLNLCPNGIVVGSDNDGSHDCGEHFYACSLKHLPPVVLTCLLPRPYPSTCSPYFTISAKWLDERKVSYLCTMFDKIWAELPGQEVVYRWVNWLNISSWACISLNDNIILVPETSDAADERAIARRLPVDSTVPLMKSYNEKRSHEIFLKRLHECGICLNENTGRNFVRLPCHHLFCLKCMKSHCRIHVKEGNLAMLTCPDTTCRSPLPPSILKSLLGDDCYKRWESFALQKLLDTMHDLVYCPRCDAACLEIENDAQCPECFFTFCSLCKERRHVGKACISPAERINILREKHQKYSLPEQQLLKEQREINELLNVCEVLRVSKQCPSCKMAISKTEGCNKMTCTNCGKYFCYRCNQAIGGYDHFWYGNCVLFEHQNQGRRYGLFEELDDDDEDVDEVEPEPQWRYRCPICGRENEKLRRPLLRVMPEEGHEELTTLWTERLPTTHGSLGIQICCIVQDLLYTEHFATSSVGIDLQPTKMRRFRWQGQCKFAVGRGVGAGRCWEAREEAAARLAAMAAAAGRVEDELSEEQFQGNDQTQEDELLALQAIYGDDMAIFESMDGLRFFQISLHYQLQGAIHVYMNIRTNGTTPETGDDEDDGLLYACSLQHLPPITLTCLLPRSYPSTRAPYFVITATWLDEPEVSAFCSVLDAIWAALPGQEVVYRWADWLSGSSWSRIASDGQMVLDPGAASSSAGSDERAIGRSGVLDSTIPMMQRYSEERSQEVFDQSIHGCGVCLSENTGRNFIQLPCDHSFCVKCMESYCSIHVKDGSVAMLACPDTSCRAPLPPAVLRRLLAEEGYARWESLALRRTLDTMPDVAYCPRCNAACVADGDDAQCAACFFAFCVQCGDRRHVGGPCIPTEQKVEDLLQKQTQKPSASQQQLSDRRKLEELLSLREVLRSTKQCPSCRMAIAKTQGCNKMVCYKCGQFFCYRCGRAITGYLHFANGECGLFDRVGRGNGNHHLELDLDDDIREPGWVRALRYKCPACGAKQAKAGANNLLVCRTCHSRYCALCWKRVWKPAEHYGLWDVRTNPTSKSLHD</sequence>
<feature type="domain" description="RING-type" evidence="13">
    <location>
        <begin position="831"/>
        <end position="876"/>
    </location>
</feature>
<dbReference type="FunFam" id="3.30.40.10:FF:000358">
    <property type="entry name" value="RBR-type E3 ubiquitin transferase"/>
    <property type="match status" value="2"/>
</dbReference>
<accession>A0AAQ3THH7</accession>
<dbReference type="PROSITE" id="PS50908">
    <property type="entry name" value="RWD"/>
    <property type="match status" value="2"/>
</dbReference>
<proteinExistence type="inferred from homology"/>
<gene>
    <name evidence="16" type="ORF">U9M48_022337</name>
</gene>
<dbReference type="PROSITE" id="PS50089">
    <property type="entry name" value="ZF_RING_2"/>
    <property type="match status" value="2"/>
</dbReference>
<dbReference type="AlphaFoldDB" id="A0AAQ3THH7"/>
<evidence type="ECO:0000259" key="15">
    <source>
        <dbReference type="PROSITE" id="PS51873"/>
    </source>
</evidence>
<evidence type="ECO:0000256" key="12">
    <source>
        <dbReference type="PROSITE-ProRule" id="PRU00175"/>
    </source>
</evidence>
<dbReference type="GO" id="GO:0061630">
    <property type="term" value="F:ubiquitin protein ligase activity"/>
    <property type="evidence" value="ECO:0007669"/>
    <property type="project" value="UniProtKB-EC"/>
</dbReference>
<evidence type="ECO:0000256" key="8">
    <source>
        <dbReference type="ARBA" id="ARBA00022737"/>
    </source>
</evidence>
<reference evidence="16 17" key="1">
    <citation type="submission" date="2024-02" db="EMBL/GenBank/DDBJ databases">
        <title>High-quality chromosome-scale genome assembly of Pensacola bahiagrass (Paspalum notatum Flugge var. saurae).</title>
        <authorList>
            <person name="Vega J.M."/>
            <person name="Podio M."/>
            <person name="Orjuela J."/>
            <person name="Siena L.A."/>
            <person name="Pessino S.C."/>
            <person name="Combes M.C."/>
            <person name="Mariac C."/>
            <person name="Albertini E."/>
            <person name="Pupilli F."/>
            <person name="Ortiz J.P.A."/>
            <person name="Leblanc O."/>
        </authorList>
    </citation>
    <scope>NUCLEOTIDE SEQUENCE [LARGE SCALE GENOMIC DNA]</scope>
    <source>
        <strain evidence="16">R1</strain>
        <tissue evidence="16">Leaf</tissue>
    </source>
</reference>
<dbReference type="InterPro" id="IPR016135">
    <property type="entry name" value="UBQ-conjugating_enzyme/RWD"/>
</dbReference>
<dbReference type="PROSITE" id="PS51873">
    <property type="entry name" value="TRIAD"/>
    <property type="match status" value="2"/>
</dbReference>
<dbReference type="InterPro" id="IPR002867">
    <property type="entry name" value="IBR_dom"/>
</dbReference>
<dbReference type="InterPro" id="IPR006575">
    <property type="entry name" value="RWD_dom"/>
</dbReference>
<organism evidence="16 17">
    <name type="scientific">Paspalum notatum var. saurae</name>
    <dbReference type="NCBI Taxonomy" id="547442"/>
    <lineage>
        <taxon>Eukaryota</taxon>
        <taxon>Viridiplantae</taxon>
        <taxon>Streptophyta</taxon>
        <taxon>Embryophyta</taxon>
        <taxon>Tracheophyta</taxon>
        <taxon>Spermatophyta</taxon>
        <taxon>Magnoliopsida</taxon>
        <taxon>Liliopsida</taxon>
        <taxon>Poales</taxon>
        <taxon>Poaceae</taxon>
        <taxon>PACMAD clade</taxon>
        <taxon>Panicoideae</taxon>
        <taxon>Andropogonodae</taxon>
        <taxon>Paspaleae</taxon>
        <taxon>Paspalinae</taxon>
        <taxon>Paspalum</taxon>
    </lineage>
</organism>
<dbReference type="InterPro" id="IPR013083">
    <property type="entry name" value="Znf_RING/FYVE/PHD"/>
</dbReference>
<evidence type="ECO:0000256" key="1">
    <source>
        <dbReference type="ARBA" id="ARBA00001798"/>
    </source>
</evidence>
<keyword evidence="9 12" id="KW-0863">Zinc-finger</keyword>
<dbReference type="SMART" id="SM00591">
    <property type="entry name" value="RWD"/>
    <property type="match status" value="2"/>
</dbReference>
<evidence type="ECO:0000313" key="17">
    <source>
        <dbReference type="Proteomes" id="UP001341281"/>
    </source>
</evidence>
<dbReference type="Pfam" id="PF05773">
    <property type="entry name" value="RWD"/>
    <property type="match status" value="2"/>
</dbReference>
<dbReference type="Gene3D" id="3.30.40.10">
    <property type="entry name" value="Zinc/RING finger domain, C3HC4 (zinc finger)"/>
    <property type="match status" value="2"/>
</dbReference>
<dbReference type="SMART" id="SM00647">
    <property type="entry name" value="IBR"/>
    <property type="match status" value="4"/>
</dbReference>
<evidence type="ECO:0000256" key="11">
    <source>
        <dbReference type="ARBA" id="ARBA00022833"/>
    </source>
</evidence>
<protein>
    <recommendedName>
        <fullName evidence="5">RBR-type E3 ubiquitin transferase</fullName>
        <ecNumber evidence="5">2.3.2.31</ecNumber>
    </recommendedName>
</protein>
<dbReference type="PROSITE" id="PS00518">
    <property type="entry name" value="ZF_RING_1"/>
    <property type="match status" value="2"/>
</dbReference>
<evidence type="ECO:0000256" key="10">
    <source>
        <dbReference type="ARBA" id="ARBA00022786"/>
    </source>
</evidence>
<dbReference type="GO" id="GO:0008270">
    <property type="term" value="F:zinc ion binding"/>
    <property type="evidence" value="ECO:0007669"/>
    <property type="project" value="UniProtKB-KW"/>
</dbReference>
<dbReference type="Pfam" id="PF01485">
    <property type="entry name" value="IBR"/>
    <property type="match status" value="2"/>
</dbReference>
<evidence type="ECO:0000259" key="14">
    <source>
        <dbReference type="PROSITE" id="PS50908"/>
    </source>
</evidence>
<keyword evidence="10" id="KW-0833">Ubl conjugation pathway</keyword>
<dbReference type="Gene3D" id="3.10.110.10">
    <property type="entry name" value="Ubiquitin Conjugating Enzyme"/>
    <property type="match status" value="2"/>
</dbReference>
<evidence type="ECO:0000256" key="7">
    <source>
        <dbReference type="ARBA" id="ARBA00022723"/>
    </source>
</evidence>
<dbReference type="PANTHER" id="PTHR11685">
    <property type="entry name" value="RBR FAMILY RING FINGER AND IBR DOMAIN-CONTAINING"/>
    <property type="match status" value="1"/>
</dbReference>
<dbReference type="CDD" id="cd23821">
    <property type="entry name" value="RWD_IMPACT"/>
    <property type="match status" value="2"/>
</dbReference>
<feature type="domain" description="RWD" evidence="14">
    <location>
        <begin position="638"/>
        <end position="774"/>
    </location>
</feature>
<dbReference type="EC" id="2.3.2.31" evidence="5"/>